<keyword evidence="2" id="KW-1185">Reference proteome</keyword>
<dbReference type="Proteomes" id="UP000821865">
    <property type="component" value="Chromosome 2"/>
</dbReference>
<comment type="caution">
    <text evidence="1">The sequence shown here is derived from an EMBL/GenBank/DDBJ whole genome shotgun (WGS) entry which is preliminary data.</text>
</comment>
<protein>
    <submittedName>
        <fullName evidence="1">Uncharacterized protein</fullName>
    </submittedName>
</protein>
<evidence type="ECO:0000313" key="1">
    <source>
        <dbReference type="EMBL" id="KAH7965460.1"/>
    </source>
</evidence>
<reference evidence="1" key="1">
    <citation type="submission" date="2020-05" db="EMBL/GenBank/DDBJ databases">
        <title>Large-scale comparative analyses of tick genomes elucidate their genetic diversity and vector capacities.</title>
        <authorList>
            <person name="Jia N."/>
            <person name="Wang J."/>
            <person name="Shi W."/>
            <person name="Du L."/>
            <person name="Sun Y."/>
            <person name="Zhan W."/>
            <person name="Jiang J."/>
            <person name="Wang Q."/>
            <person name="Zhang B."/>
            <person name="Ji P."/>
            <person name="Sakyi L.B."/>
            <person name="Cui X."/>
            <person name="Yuan T."/>
            <person name="Jiang B."/>
            <person name="Yang W."/>
            <person name="Lam T.T.-Y."/>
            <person name="Chang Q."/>
            <person name="Ding S."/>
            <person name="Wang X."/>
            <person name="Zhu J."/>
            <person name="Ruan X."/>
            <person name="Zhao L."/>
            <person name="Wei J."/>
            <person name="Que T."/>
            <person name="Du C."/>
            <person name="Cheng J."/>
            <person name="Dai P."/>
            <person name="Han X."/>
            <person name="Huang E."/>
            <person name="Gao Y."/>
            <person name="Liu J."/>
            <person name="Shao H."/>
            <person name="Ye R."/>
            <person name="Li L."/>
            <person name="Wei W."/>
            <person name="Wang X."/>
            <person name="Wang C."/>
            <person name="Yang T."/>
            <person name="Huo Q."/>
            <person name="Li W."/>
            <person name="Guo W."/>
            <person name="Chen H."/>
            <person name="Zhou L."/>
            <person name="Ni X."/>
            <person name="Tian J."/>
            <person name="Zhou Y."/>
            <person name="Sheng Y."/>
            <person name="Liu T."/>
            <person name="Pan Y."/>
            <person name="Xia L."/>
            <person name="Li J."/>
            <person name="Zhao F."/>
            <person name="Cao W."/>
        </authorList>
    </citation>
    <scope>NUCLEOTIDE SEQUENCE</scope>
    <source>
        <strain evidence="1">Dsil-2018</strain>
    </source>
</reference>
<proteinExistence type="predicted"/>
<organism evidence="1 2">
    <name type="scientific">Dermacentor silvarum</name>
    <name type="common">Tick</name>
    <dbReference type="NCBI Taxonomy" id="543639"/>
    <lineage>
        <taxon>Eukaryota</taxon>
        <taxon>Metazoa</taxon>
        <taxon>Ecdysozoa</taxon>
        <taxon>Arthropoda</taxon>
        <taxon>Chelicerata</taxon>
        <taxon>Arachnida</taxon>
        <taxon>Acari</taxon>
        <taxon>Parasitiformes</taxon>
        <taxon>Ixodida</taxon>
        <taxon>Ixodoidea</taxon>
        <taxon>Ixodidae</taxon>
        <taxon>Rhipicephalinae</taxon>
        <taxon>Dermacentor</taxon>
    </lineage>
</organism>
<gene>
    <name evidence="1" type="ORF">HPB49_008224</name>
</gene>
<sequence length="271" mass="29680">MTGTESASFSWRSRVYWDSSYSHSSDHGPAPSADWPDPSPDGSGDFYEDQFRLGNANSLRPAAPYDADRQRALLEGPFHRAPVQQLSLTCPTNDPAPCSILESCSALSRLYKYYATIPWTVHDRLLENSINRPTLSTVKNDVPVKVSKIAINQLERLPSDNGKFVFQCTTLSTRSEGRYPYKLSEPPCDYSEQCVFAQLNGVCTDHLIGDSALEFVRSLDGKTCDKLQTTTGNVLDSPARPTVNATQAEPLASRTSVRAPATGAPKMQAGV</sequence>
<dbReference type="EMBL" id="CM023471">
    <property type="protein sequence ID" value="KAH7965460.1"/>
    <property type="molecule type" value="Genomic_DNA"/>
</dbReference>
<evidence type="ECO:0000313" key="2">
    <source>
        <dbReference type="Proteomes" id="UP000821865"/>
    </source>
</evidence>
<name>A0ACB8DBV3_DERSI</name>
<accession>A0ACB8DBV3</accession>